<accession>A0A672JIZ8</accession>
<keyword evidence="4" id="KW-1185">Reference proteome</keyword>
<reference evidence="3" key="2">
    <citation type="submission" date="2025-08" db="UniProtKB">
        <authorList>
            <consortium name="Ensembl"/>
        </authorList>
    </citation>
    <scope>IDENTIFICATION</scope>
</reference>
<feature type="compositionally biased region" description="Low complexity" evidence="1">
    <location>
        <begin position="211"/>
        <end position="229"/>
    </location>
</feature>
<dbReference type="InParanoid" id="A0A672JIZ8"/>
<sequence>MAYRRGRKSIRDAYEEHFQQPNSREVTLHRVVNIVDKRGHMPWSGQEYDEGYEDEQWYGGPRHYQDTREYHDEGAYAHSDRQYYEGNQSFGNFRRNSPPQRNEGPYPQPAYSRDDLRHHLSARKSRPNYFRGRGRGSGPPVRPAHDRNAKEDRDDYRSPQSVVIKRGHSPVKREAPAPAASRSASSSNRSASSEREKGHSHQQKQQKHKPSAVARQSSSSSVEESPQTSVASKEQPSASVAEPEEEATASMEPKLTPEEDFKARRSEAIRAKALEIEKHYRQDCETFRTVVKMLVAKEPSLDNLLQTALDENLMELQQRCLDTLRSFVADLDKI</sequence>
<dbReference type="AlphaFoldDB" id="A0A672JIZ8"/>
<reference evidence="3" key="3">
    <citation type="submission" date="2025-09" db="UniProtKB">
        <authorList>
            <consortium name="Ensembl"/>
        </authorList>
    </citation>
    <scope>IDENTIFICATION</scope>
</reference>
<dbReference type="InterPro" id="IPR028851">
    <property type="entry name" value="Pphln1"/>
</dbReference>
<dbReference type="GO" id="GO:0045814">
    <property type="term" value="P:negative regulation of gene expression, epigenetic"/>
    <property type="evidence" value="ECO:0007669"/>
    <property type="project" value="TreeGrafter"/>
</dbReference>
<evidence type="ECO:0000313" key="3">
    <source>
        <dbReference type="Ensembl" id="ENSSFAP00005054181.1"/>
    </source>
</evidence>
<reference evidence="3" key="1">
    <citation type="submission" date="2019-06" db="EMBL/GenBank/DDBJ databases">
        <authorList>
            <consortium name="Wellcome Sanger Institute Data Sharing"/>
        </authorList>
    </citation>
    <scope>NUCLEOTIDE SEQUENCE [LARGE SCALE GENOMIC DNA]</scope>
</reference>
<evidence type="ECO:0000259" key="2">
    <source>
        <dbReference type="Pfam" id="PF25234"/>
    </source>
</evidence>
<dbReference type="GO" id="GO:0097355">
    <property type="term" value="P:protein localization to heterochromatin"/>
    <property type="evidence" value="ECO:0007669"/>
    <property type="project" value="TreeGrafter"/>
</dbReference>
<dbReference type="GO" id="GO:0045892">
    <property type="term" value="P:negative regulation of DNA-templated transcription"/>
    <property type="evidence" value="ECO:0007669"/>
    <property type="project" value="InterPro"/>
</dbReference>
<dbReference type="Proteomes" id="UP000472267">
    <property type="component" value="Chromosome 7"/>
</dbReference>
<evidence type="ECO:0000256" key="1">
    <source>
        <dbReference type="SAM" id="MobiDB-lite"/>
    </source>
</evidence>
<dbReference type="OMA" id="EAYEEHF"/>
<gene>
    <name evidence="3" type="primary">LOC115392482</name>
</gene>
<name>A0A672JIZ8_SALFA</name>
<dbReference type="GeneID" id="115392482"/>
<organism evidence="3 4">
    <name type="scientific">Salarias fasciatus</name>
    <name type="common">Jewelled blenny</name>
    <name type="synonym">Blennius fasciatus</name>
    <dbReference type="NCBI Taxonomy" id="181472"/>
    <lineage>
        <taxon>Eukaryota</taxon>
        <taxon>Metazoa</taxon>
        <taxon>Chordata</taxon>
        <taxon>Craniata</taxon>
        <taxon>Vertebrata</taxon>
        <taxon>Euteleostomi</taxon>
        <taxon>Actinopterygii</taxon>
        <taxon>Neopterygii</taxon>
        <taxon>Teleostei</taxon>
        <taxon>Neoteleostei</taxon>
        <taxon>Acanthomorphata</taxon>
        <taxon>Ovalentaria</taxon>
        <taxon>Blenniimorphae</taxon>
        <taxon>Blenniiformes</taxon>
        <taxon>Blennioidei</taxon>
        <taxon>Blenniidae</taxon>
        <taxon>Salariinae</taxon>
        <taxon>Salarias</taxon>
    </lineage>
</organism>
<feature type="compositionally biased region" description="Basic and acidic residues" evidence="1">
    <location>
        <begin position="143"/>
        <end position="157"/>
    </location>
</feature>
<feature type="compositionally biased region" description="Low complexity" evidence="1">
    <location>
        <begin position="176"/>
        <end position="191"/>
    </location>
</feature>
<protein>
    <submittedName>
        <fullName evidence="3">Periphilin-1-like</fullName>
    </submittedName>
</protein>
<feature type="compositionally biased region" description="Polar residues" evidence="1">
    <location>
        <begin position="87"/>
        <end position="100"/>
    </location>
</feature>
<dbReference type="GO" id="GO:0005654">
    <property type="term" value="C:nucleoplasm"/>
    <property type="evidence" value="ECO:0007669"/>
    <property type="project" value="TreeGrafter"/>
</dbReference>
<dbReference type="PANTHER" id="PTHR15836">
    <property type="entry name" value="PERIPHILIN 1"/>
    <property type="match status" value="1"/>
</dbReference>
<dbReference type="InterPro" id="IPR057603">
    <property type="entry name" value="Periphilin-1_C"/>
</dbReference>
<dbReference type="PANTHER" id="PTHR15836:SF4">
    <property type="entry name" value="PERIPHILIN-1"/>
    <property type="match status" value="1"/>
</dbReference>
<dbReference type="Ensembl" id="ENSSFAT00005055860.1">
    <property type="protein sequence ID" value="ENSSFAP00005054181.1"/>
    <property type="gene ID" value="ENSSFAG00005025816.1"/>
</dbReference>
<feature type="compositionally biased region" description="Basic residues" evidence="1">
    <location>
        <begin position="200"/>
        <end position="210"/>
    </location>
</feature>
<dbReference type="CDD" id="cd22896">
    <property type="entry name" value="periphilin-like"/>
    <property type="match status" value="1"/>
</dbReference>
<dbReference type="OrthoDB" id="8933311at2759"/>
<dbReference type="Pfam" id="PF25234">
    <property type="entry name" value="Periphilin_C"/>
    <property type="match status" value="1"/>
</dbReference>
<proteinExistence type="predicted"/>
<dbReference type="RefSeq" id="XP_029952970.1">
    <property type="nucleotide sequence ID" value="XM_030097110.1"/>
</dbReference>
<evidence type="ECO:0000313" key="4">
    <source>
        <dbReference type="Proteomes" id="UP000472267"/>
    </source>
</evidence>
<feature type="domain" description="Periphilin-1 C-terminal" evidence="2">
    <location>
        <begin position="254"/>
        <end position="333"/>
    </location>
</feature>
<feature type="region of interest" description="Disordered" evidence="1">
    <location>
        <begin position="87"/>
        <end position="263"/>
    </location>
</feature>